<comment type="caution">
    <text evidence="1">The sequence shown here is derived from an EMBL/GenBank/DDBJ whole genome shotgun (WGS) entry which is preliminary data.</text>
</comment>
<proteinExistence type="predicted"/>
<protein>
    <submittedName>
        <fullName evidence="1">Uncharacterized protein</fullName>
    </submittedName>
</protein>
<dbReference type="EMBL" id="BKCJ010973516">
    <property type="protein sequence ID" value="GFC57416.1"/>
    <property type="molecule type" value="Genomic_DNA"/>
</dbReference>
<evidence type="ECO:0000313" key="1">
    <source>
        <dbReference type="EMBL" id="GFC57416.1"/>
    </source>
</evidence>
<gene>
    <name evidence="1" type="ORF">Tci_829386</name>
</gene>
<sequence length="121" mass="14292">MEDQKQQYLDEMKCLINSEYRDEIKIAELKETFNGMSIEVNKREKLQQLEQWANLSTNPSKRFNSFCYDDDDAEDYTIAVVTPPKWVAAEYGVRGVLLHRSTSIRYIRTTLREFIQTDTLD</sequence>
<accession>A0A699Q0X6</accession>
<reference evidence="1" key="1">
    <citation type="journal article" date="2019" name="Sci. Rep.">
        <title>Draft genome of Tanacetum cinerariifolium, the natural source of mosquito coil.</title>
        <authorList>
            <person name="Yamashiro T."/>
            <person name="Shiraishi A."/>
            <person name="Satake H."/>
            <person name="Nakayama K."/>
        </authorList>
    </citation>
    <scope>NUCLEOTIDE SEQUENCE</scope>
</reference>
<dbReference type="AlphaFoldDB" id="A0A699Q0X6"/>
<organism evidence="1">
    <name type="scientific">Tanacetum cinerariifolium</name>
    <name type="common">Dalmatian daisy</name>
    <name type="synonym">Chrysanthemum cinerariifolium</name>
    <dbReference type="NCBI Taxonomy" id="118510"/>
    <lineage>
        <taxon>Eukaryota</taxon>
        <taxon>Viridiplantae</taxon>
        <taxon>Streptophyta</taxon>
        <taxon>Embryophyta</taxon>
        <taxon>Tracheophyta</taxon>
        <taxon>Spermatophyta</taxon>
        <taxon>Magnoliopsida</taxon>
        <taxon>eudicotyledons</taxon>
        <taxon>Gunneridae</taxon>
        <taxon>Pentapetalae</taxon>
        <taxon>asterids</taxon>
        <taxon>campanulids</taxon>
        <taxon>Asterales</taxon>
        <taxon>Asteraceae</taxon>
        <taxon>Asteroideae</taxon>
        <taxon>Anthemideae</taxon>
        <taxon>Anthemidinae</taxon>
        <taxon>Tanacetum</taxon>
    </lineage>
</organism>
<name>A0A699Q0X6_TANCI</name>